<evidence type="ECO:0000256" key="7">
    <source>
        <dbReference type="ARBA" id="ARBA00045897"/>
    </source>
</evidence>
<name>A0ABX6EX96_KLUMA</name>
<accession>A0ABX6EX96</accession>
<evidence type="ECO:0000259" key="8">
    <source>
        <dbReference type="SMART" id="SM01264"/>
    </source>
</evidence>
<protein>
    <recommendedName>
        <fullName evidence="4">Presequence protease, mitochondrial</fullName>
    </recommendedName>
    <alternativeName>
        <fullName evidence="6">Pitrilysin metalloproteinase</fullName>
    </alternativeName>
</protein>
<keyword evidence="5" id="KW-0482">Metalloprotease</keyword>
<organism evidence="9 10">
    <name type="scientific">Kluyveromyces marxianus</name>
    <name type="common">Yeast</name>
    <name type="synonym">Candida kefyr</name>
    <dbReference type="NCBI Taxonomy" id="4911"/>
    <lineage>
        <taxon>Eukaryota</taxon>
        <taxon>Fungi</taxon>
        <taxon>Dikarya</taxon>
        <taxon>Ascomycota</taxon>
        <taxon>Saccharomycotina</taxon>
        <taxon>Saccharomycetes</taxon>
        <taxon>Saccharomycetales</taxon>
        <taxon>Saccharomycetaceae</taxon>
        <taxon>Kluyveromyces</taxon>
    </lineage>
</organism>
<gene>
    <name evidence="9" type="primary">CYM1</name>
    <name evidence="9" type="ORF">FIM1_3065</name>
</gene>
<evidence type="ECO:0000313" key="9">
    <source>
        <dbReference type="EMBL" id="QGN16359.1"/>
    </source>
</evidence>
<evidence type="ECO:0000256" key="2">
    <source>
        <dbReference type="ARBA" id="ARBA00007575"/>
    </source>
</evidence>
<dbReference type="InterPro" id="IPR007863">
    <property type="entry name" value="Peptidase_M16_C"/>
</dbReference>
<comment type="function">
    <text evidence="7">Degrades mitochondrial transit peptides after their cleavage in the intermembrane space or in the matrix, and presequence peptides; clearance of these peptides is required to keep the presequence processing machinery running. Preferentially cleaves the N-terminal side of paired basic amino acid residues. Also degrades other unstructured peptides. May function as an ATP-dependent peptidase as opposed to a metalloendopeptidase.</text>
</comment>
<feature type="domain" description="Peptidase M16C associated" evidence="8">
    <location>
        <begin position="477"/>
        <end position="721"/>
    </location>
</feature>
<proteinExistence type="inferred from homology"/>
<dbReference type="Proteomes" id="UP000422736">
    <property type="component" value="Chromosome 4"/>
</dbReference>
<dbReference type="SUPFAM" id="SSF63411">
    <property type="entry name" value="LuxS/MPP-like metallohydrolase"/>
    <property type="match status" value="4"/>
</dbReference>
<evidence type="ECO:0000256" key="4">
    <source>
        <dbReference type="ARBA" id="ARBA00020167"/>
    </source>
</evidence>
<dbReference type="EMBL" id="CP015057">
    <property type="protein sequence ID" value="QGN16359.1"/>
    <property type="molecule type" value="Genomic_DNA"/>
</dbReference>
<dbReference type="Pfam" id="PF22516">
    <property type="entry name" value="PreP_C"/>
    <property type="match status" value="1"/>
</dbReference>
<evidence type="ECO:0000256" key="6">
    <source>
        <dbReference type="ARBA" id="ARBA00034552"/>
    </source>
</evidence>
<dbReference type="Gene3D" id="3.30.830.10">
    <property type="entry name" value="Metalloenzyme, LuxS/M16 peptidase-like"/>
    <property type="match status" value="4"/>
</dbReference>
<dbReference type="InterPro" id="IPR011249">
    <property type="entry name" value="Metalloenz_LuxS/M16"/>
</dbReference>
<dbReference type="InterPro" id="IPR055130">
    <property type="entry name" value="PreP_C"/>
</dbReference>
<dbReference type="InterPro" id="IPR011765">
    <property type="entry name" value="Pept_M16_N"/>
</dbReference>
<reference evidence="9 10" key="1">
    <citation type="submission" date="2016-03" db="EMBL/GenBank/DDBJ databases">
        <title>How can Kluyveromyces marxianus grow so fast - potential evolutionary course in Saccharomyces Complex revealed by comparative genomics.</title>
        <authorList>
            <person name="Mo W."/>
            <person name="Lu W."/>
            <person name="Yang X."/>
            <person name="Qi J."/>
            <person name="Lv H."/>
        </authorList>
    </citation>
    <scope>NUCLEOTIDE SEQUENCE [LARGE SCALE GENOMIC DNA]</scope>
    <source>
        <strain evidence="9 10">FIM1</strain>
    </source>
</reference>
<comment type="similarity">
    <text evidence="2">Belongs to the peptidase M16 family. PreP subfamily.</text>
</comment>
<keyword evidence="10" id="KW-1185">Reference proteome</keyword>
<dbReference type="PANTHER" id="PTHR43016">
    <property type="entry name" value="PRESEQUENCE PROTEASE"/>
    <property type="match status" value="1"/>
</dbReference>
<sequence>MLQALRHSSSYAQSKVLRKYPVGAVLHGYEVKRVLPVPEFKLTAVDLQHQQTGSQHLHIDRQDNNNVFSIGFKTNPPDSTGVPHILEHTTLCGSYKYPVRDPFFKMLNRSLANFMNAMTGHDYTFYPFATTNEADFRNLRDVYLDATLNPLLNQQDFLQEGWRLEHSVVEDPKSDIVFKGVVYNEMKGQVSNANYYFWIKFQESIYPSLNNSGGDPTKMTDLQYQDLIEFHQLNYHPSNAKTFTYGNFDLQNTLQRLNKEFQGYGKRVPRKKELLPIQMNDDVVVVTEGQVDPMLPPNKQIKTSVSWICGKPEDTYQTFLLKILGNLLLDGHSSPFYKKLIESGLAYDFSVNTGVESQTAANFVTIGVQGCAEVDSIYETIDKVWKEVLEQPFEGTRIEAIIQQLELSKKDQKSDFGLQLLYSVLPGWVNKTDPFDTLLFDEILERFQEDWATKGDNLLKDLIREYIIDKPVFKFTMKGSESFSKKLEEEEAQRLQKKLDALDEDDKVVIFERGKQLQKLQDLKEDLSCLPSLDISSISREGKTYPLIKSSNILNRITDTNGITYIRAKRLLNHHIPRELYPFLPLYADALTSLGTTTEDFSDIEEQIKLHTGGISTRISVNPDAQTGKPMLLFQFDGWSLNSKTEHIFAFWQKLLCETDFQKHKGKLKVLIRSLASSNTASVADSGHVFARNFSAAHLSVTKAINESLNGIEQLQLINKLSQSLDDDAVFEKEVVEKLMELHSYINGSSDMKFMVTTDSHPQAKNVEQQINAFTQVLPKESRSSEFYSENYAILDNSGKPTLLQFPFQVHYTAKCYPGVSYTHPDGAKLQILSNMLTHKYLHREIREKGGAYGGGATYSALDGTFSFYSYRDPHALNSLSTFDNVPEFVLKNSKWAESDLNEAKLSIFQQVDSPMSAKNEGTTLFHYEVTDEMKQRRREQLLDVNLEDVRHVAEKYLLENKQKSVATVVGPEIPKFDAVVQTV</sequence>
<evidence type="ECO:0000256" key="1">
    <source>
        <dbReference type="ARBA" id="ARBA00004569"/>
    </source>
</evidence>
<dbReference type="PANTHER" id="PTHR43016:SF13">
    <property type="entry name" value="PRESEQUENCE PROTEASE, MITOCHONDRIAL"/>
    <property type="match status" value="1"/>
</dbReference>
<dbReference type="GO" id="GO:0008233">
    <property type="term" value="F:peptidase activity"/>
    <property type="evidence" value="ECO:0007669"/>
    <property type="project" value="UniProtKB-KW"/>
</dbReference>
<evidence type="ECO:0000256" key="3">
    <source>
        <dbReference type="ARBA" id="ARBA00011853"/>
    </source>
</evidence>
<comment type="subunit">
    <text evidence="3">Monomer and homodimer; homodimerization is induced by binding of the substrate.</text>
</comment>
<comment type="subcellular location">
    <subcellularLocation>
        <location evidence="1">Mitochondrion intermembrane space</location>
    </subcellularLocation>
</comment>
<dbReference type="Pfam" id="PF08367">
    <property type="entry name" value="M16C_assoc"/>
    <property type="match status" value="1"/>
</dbReference>
<keyword evidence="9" id="KW-0645">Protease</keyword>
<evidence type="ECO:0000313" key="10">
    <source>
        <dbReference type="Proteomes" id="UP000422736"/>
    </source>
</evidence>
<evidence type="ECO:0000256" key="5">
    <source>
        <dbReference type="ARBA" id="ARBA00023049"/>
    </source>
</evidence>
<reference evidence="9 10" key="2">
    <citation type="submission" date="2019-11" db="EMBL/GenBank/DDBJ databases">
        <authorList>
            <person name="Lu H."/>
        </authorList>
    </citation>
    <scope>NUCLEOTIDE SEQUENCE [LARGE SCALE GENOMIC DNA]</scope>
    <source>
        <strain evidence="9 10">FIM1</strain>
    </source>
</reference>
<dbReference type="GO" id="GO:0006508">
    <property type="term" value="P:proteolysis"/>
    <property type="evidence" value="ECO:0007669"/>
    <property type="project" value="UniProtKB-KW"/>
</dbReference>
<dbReference type="InterPro" id="IPR013578">
    <property type="entry name" value="Peptidase_M16C_assoc"/>
</dbReference>
<keyword evidence="5" id="KW-0378">Hydrolase</keyword>
<dbReference type="Pfam" id="PF05193">
    <property type="entry name" value="Peptidase_M16_C"/>
    <property type="match status" value="1"/>
</dbReference>
<dbReference type="Pfam" id="PF00675">
    <property type="entry name" value="Peptidase_M16"/>
    <property type="match status" value="1"/>
</dbReference>
<dbReference type="SMART" id="SM01264">
    <property type="entry name" value="M16C_associated"/>
    <property type="match status" value="1"/>
</dbReference>